<dbReference type="GO" id="GO:0005829">
    <property type="term" value="C:cytosol"/>
    <property type="evidence" value="ECO:0007669"/>
    <property type="project" value="TreeGrafter"/>
</dbReference>
<sequence length="398" mass="43772">MPKAILLVLDSFGIGAMEDCEEERPQDVNAHTYLHIREVTGLTLPTLYHLGLNQLVDGTGLARGAFGRAALAHFGADTYMGHQELMGSRPLKPVRRLMREVGESIASALQEAGCKVTVPWDHRPILLVEDAVVVADNIESDKGNIINVTADLSRISFADTLKIASRVRETVDVSRVIALGGPYTSIEQILSVVREHHPGQWGVDSPRAKVYGEGYQVRHLGYGVRIEQQFPYLAEQSGVPVYRIGKTADVLYGEGVALPHVETKQVLEALEQLYTTEKGDAAFLVTVQETDLAGHQENPEWYASLLQQVDEWLGRFLRRLQGDDLLIITADHGNDPTIGHSRHTREYTPILVTGPGVKPGPIGTRTTMADIGATLSQLFGLPPTESGTSFLREIYLQR</sequence>
<dbReference type="GO" id="GO:0008973">
    <property type="term" value="F:phosphopentomutase activity"/>
    <property type="evidence" value="ECO:0007669"/>
    <property type="project" value="UniProtKB-EC"/>
</dbReference>
<dbReference type="AlphaFoldDB" id="A0A7W1WNM9"/>
<evidence type="ECO:0000259" key="5">
    <source>
        <dbReference type="Pfam" id="PF01676"/>
    </source>
</evidence>
<dbReference type="CDD" id="cd16009">
    <property type="entry name" value="PPM"/>
    <property type="match status" value="1"/>
</dbReference>
<dbReference type="InterPro" id="IPR006124">
    <property type="entry name" value="Metalloenzyme"/>
</dbReference>
<dbReference type="GO" id="GO:0009117">
    <property type="term" value="P:nucleotide metabolic process"/>
    <property type="evidence" value="ECO:0007669"/>
    <property type="project" value="InterPro"/>
</dbReference>
<evidence type="ECO:0000256" key="3">
    <source>
        <dbReference type="ARBA" id="ARBA00023211"/>
    </source>
</evidence>
<comment type="caution">
    <text evidence="6">The sequence shown here is derived from an EMBL/GenBank/DDBJ whole genome shotgun (WGS) entry which is preliminary data.</text>
</comment>
<dbReference type="InterPro" id="IPR017850">
    <property type="entry name" value="Alkaline_phosphatase_core_sf"/>
</dbReference>
<accession>A0A7W1WNM9</accession>
<dbReference type="Proteomes" id="UP000535491">
    <property type="component" value="Unassembled WGS sequence"/>
</dbReference>
<dbReference type="NCBIfam" id="NF009049">
    <property type="entry name" value="PRK12383.1"/>
    <property type="match status" value="1"/>
</dbReference>
<protein>
    <submittedName>
        <fullName evidence="6">Phosphopentomutase</fullName>
        <ecNumber evidence="6">5.4.2.7</ecNumber>
    </submittedName>
</protein>
<evidence type="ECO:0000256" key="1">
    <source>
        <dbReference type="ARBA" id="ARBA00010373"/>
    </source>
</evidence>
<dbReference type="EC" id="5.4.2.7" evidence="6"/>
<dbReference type="GO" id="GO:0043094">
    <property type="term" value="P:metabolic compound salvage"/>
    <property type="evidence" value="ECO:0007669"/>
    <property type="project" value="InterPro"/>
</dbReference>
<keyword evidence="4 6" id="KW-0413">Isomerase</keyword>
<dbReference type="InterPro" id="IPR010045">
    <property type="entry name" value="DeoB"/>
</dbReference>
<keyword evidence="2" id="KW-0479">Metal-binding</keyword>
<dbReference type="PANTHER" id="PTHR21110:SF0">
    <property type="entry name" value="PHOSPHOPENTOMUTASE"/>
    <property type="match status" value="1"/>
</dbReference>
<feature type="domain" description="Metalloenzyme" evidence="5">
    <location>
        <begin position="3"/>
        <end position="382"/>
    </location>
</feature>
<dbReference type="Gene3D" id="3.40.720.10">
    <property type="entry name" value="Alkaline Phosphatase, subunit A"/>
    <property type="match status" value="1"/>
</dbReference>
<evidence type="ECO:0000256" key="2">
    <source>
        <dbReference type="ARBA" id="ARBA00022723"/>
    </source>
</evidence>
<dbReference type="GO" id="GO:0000287">
    <property type="term" value="F:magnesium ion binding"/>
    <property type="evidence" value="ECO:0007669"/>
    <property type="project" value="InterPro"/>
</dbReference>
<gene>
    <name evidence="6" type="ORF">H1191_02710</name>
</gene>
<dbReference type="Gene3D" id="3.30.70.1250">
    <property type="entry name" value="Phosphopentomutase"/>
    <property type="match status" value="1"/>
</dbReference>
<reference evidence="6 7" key="1">
    <citation type="submission" date="2020-07" db="EMBL/GenBank/DDBJ databases">
        <authorList>
            <person name="Feng H."/>
        </authorList>
    </citation>
    <scope>NUCLEOTIDE SEQUENCE [LARGE SCALE GENOMIC DNA]</scope>
    <source>
        <strain evidence="7">s-10</strain>
    </source>
</reference>
<evidence type="ECO:0000313" key="6">
    <source>
        <dbReference type="EMBL" id="MBA4493224.1"/>
    </source>
</evidence>
<dbReference type="RefSeq" id="WP_181750423.1">
    <property type="nucleotide sequence ID" value="NZ_JACEIQ010000001.1"/>
</dbReference>
<evidence type="ECO:0000256" key="4">
    <source>
        <dbReference type="ARBA" id="ARBA00023235"/>
    </source>
</evidence>
<dbReference type="PIRSF" id="PIRSF001491">
    <property type="entry name" value="Ppentomutase"/>
    <property type="match status" value="1"/>
</dbReference>
<comment type="similarity">
    <text evidence="1">Belongs to the phosphopentomutase family.</text>
</comment>
<dbReference type="EMBL" id="JACEIQ010000001">
    <property type="protein sequence ID" value="MBA4493224.1"/>
    <property type="molecule type" value="Genomic_DNA"/>
</dbReference>
<proteinExistence type="inferred from homology"/>
<evidence type="ECO:0000313" key="7">
    <source>
        <dbReference type="Proteomes" id="UP000535491"/>
    </source>
</evidence>
<dbReference type="SUPFAM" id="SSF53649">
    <property type="entry name" value="Alkaline phosphatase-like"/>
    <property type="match status" value="1"/>
</dbReference>
<dbReference type="InterPro" id="IPR024052">
    <property type="entry name" value="Phosphopentomutase_DeoB_cap_sf"/>
</dbReference>
<keyword evidence="3" id="KW-0464">Manganese</keyword>
<name>A0A7W1WNM9_9BACL</name>
<keyword evidence="7" id="KW-1185">Reference proteome</keyword>
<organism evidence="6 7">
    <name type="scientific">Paenactinomyces guangxiensis</name>
    <dbReference type="NCBI Taxonomy" id="1490290"/>
    <lineage>
        <taxon>Bacteria</taxon>
        <taxon>Bacillati</taxon>
        <taxon>Bacillota</taxon>
        <taxon>Bacilli</taxon>
        <taxon>Bacillales</taxon>
        <taxon>Thermoactinomycetaceae</taxon>
        <taxon>Paenactinomyces</taxon>
    </lineage>
</organism>
<dbReference type="PANTHER" id="PTHR21110">
    <property type="entry name" value="PHOSPHOPENTOMUTASE"/>
    <property type="match status" value="1"/>
</dbReference>
<dbReference type="Pfam" id="PF01676">
    <property type="entry name" value="Metalloenzyme"/>
    <property type="match status" value="1"/>
</dbReference>